<reference evidence="1 2" key="1">
    <citation type="submission" date="2019-12" db="EMBL/GenBank/DDBJ databases">
        <title>Novel species isolated from a subtropical stream in China.</title>
        <authorList>
            <person name="Lu H."/>
        </authorList>
    </citation>
    <scope>NUCLEOTIDE SEQUENCE [LARGE SCALE GENOMIC DNA]</scope>
    <source>
        <strain evidence="1 2">FT50W</strain>
    </source>
</reference>
<dbReference type="EMBL" id="WWCP01000001">
    <property type="protein sequence ID" value="MYM80534.1"/>
    <property type="molecule type" value="Genomic_DNA"/>
</dbReference>
<sequence length="92" mass="10811">MHAQAKALAQRKPKCYELWPENEIPFSVFAALESQWRIISDMGTVIYQGIDYDSAKAAMEMMGIRRRQWPEVFEDLRLMERVAKKIFNDKDA</sequence>
<gene>
    <name evidence="1" type="ORF">GTP44_00985</name>
</gene>
<dbReference type="Proteomes" id="UP000474565">
    <property type="component" value="Unassembled WGS sequence"/>
</dbReference>
<dbReference type="RefSeq" id="WP_161017943.1">
    <property type="nucleotide sequence ID" value="NZ_WWCP01000001.1"/>
</dbReference>
<dbReference type="InterPro" id="IPR014915">
    <property type="entry name" value="Phage_TLS_TfmB"/>
</dbReference>
<accession>A0A6L8MDQ1</accession>
<dbReference type="AlphaFoldDB" id="A0A6L8MDQ1"/>
<evidence type="ECO:0000313" key="2">
    <source>
        <dbReference type="Proteomes" id="UP000474565"/>
    </source>
</evidence>
<dbReference type="Pfam" id="PF08809">
    <property type="entry name" value="DUF1799"/>
    <property type="match status" value="1"/>
</dbReference>
<evidence type="ECO:0000313" key="1">
    <source>
        <dbReference type="EMBL" id="MYM80534.1"/>
    </source>
</evidence>
<protein>
    <submittedName>
        <fullName evidence="1">Uncharacterized protein</fullName>
    </submittedName>
</protein>
<organism evidence="1 2">
    <name type="scientific">Duganella lactea</name>
    <dbReference type="NCBI Taxonomy" id="2692173"/>
    <lineage>
        <taxon>Bacteria</taxon>
        <taxon>Pseudomonadati</taxon>
        <taxon>Pseudomonadota</taxon>
        <taxon>Betaproteobacteria</taxon>
        <taxon>Burkholderiales</taxon>
        <taxon>Oxalobacteraceae</taxon>
        <taxon>Telluria group</taxon>
        <taxon>Duganella</taxon>
    </lineage>
</organism>
<comment type="caution">
    <text evidence="1">The sequence shown here is derived from an EMBL/GenBank/DDBJ whole genome shotgun (WGS) entry which is preliminary data.</text>
</comment>
<name>A0A6L8MDQ1_9BURK</name>
<proteinExistence type="predicted"/>